<feature type="region of interest" description="Disordered" evidence="1">
    <location>
        <begin position="1"/>
        <end position="21"/>
    </location>
</feature>
<dbReference type="InterPro" id="IPR006311">
    <property type="entry name" value="TAT_signal"/>
</dbReference>
<organism evidence="2 3">
    <name type="scientific">Halorientalis brevis</name>
    <dbReference type="NCBI Taxonomy" id="1126241"/>
    <lineage>
        <taxon>Archaea</taxon>
        <taxon>Methanobacteriati</taxon>
        <taxon>Methanobacteriota</taxon>
        <taxon>Stenosarchaea group</taxon>
        <taxon>Halobacteria</taxon>
        <taxon>Halobacteriales</taxon>
        <taxon>Haloarculaceae</taxon>
        <taxon>Halorientalis</taxon>
    </lineage>
</organism>
<dbReference type="PROSITE" id="PS51318">
    <property type="entry name" value="TAT"/>
    <property type="match status" value="1"/>
</dbReference>
<dbReference type="RefSeq" id="WP_247376616.1">
    <property type="nucleotide sequence ID" value="NZ_JALLGV010000003.1"/>
</dbReference>
<name>A0ABD6C7N9_9EURY</name>
<sequence length="196" mass="21036">MSRKPVGDDGSTARWRQADSTRRLTRRRVLTGGSAVVGSAVAGCSGLPGGESTDDLRFTSLHQTAVFVADGVDLAVPEEIPTVSAANNADLVVVPDDTDVGAKQAVDWLADERVIAVVGDDAEATWHGWARSDEFEDAFRRDGFSDSEPDPSLLVGAAIGLDVTTYRHSWTDGPRDRDVLRALDEDLSDIESRTPQ</sequence>
<dbReference type="AlphaFoldDB" id="A0ABD6C7N9"/>
<evidence type="ECO:0000313" key="3">
    <source>
        <dbReference type="Proteomes" id="UP001597119"/>
    </source>
</evidence>
<comment type="caution">
    <text evidence="2">The sequence shown here is derived from an EMBL/GenBank/DDBJ whole genome shotgun (WGS) entry which is preliminary data.</text>
</comment>
<keyword evidence="3" id="KW-1185">Reference proteome</keyword>
<dbReference type="Proteomes" id="UP001597119">
    <property type="component" value="Unassembled WGS sequence"/>
</dbReference>
<evidence type="ECO:0000313" key="2">
    <source>
        <dbReference type="EMBL" id="MFD1586055.1"/>
    </source>
</evidence>
<evidence type="ECO:0000256" key="1">
    <source>
        <dbReference type="SAM" id="MobiDB-lite"/>
    </source>
</evidence>
<reference evidence="2 3" key="1">
    <citation type="journal article" date="2019" name="Int. J. Syst. Evol. Microbiol.">
        <title>The Global Catalogue of Microorganisms (GCM) 10K type strain sequencing project: providing services to taxonomists for standard genome sequencing and annotation.</title>
        <authorList>
            <consortium name="The Broad Institute Genomics Platform"/>
            <consortium name="The Broad Institute Genome Sequencing Center for Infectious Disease"/>
            <person name="Wu L."/>
            <person name="Ma J."/>
        </authorList>
    </citation>
    <scope>NUCLEOTIDE SEQUENCE [LARGE SCALE GENOMIC DNA]</scope>
    <source>
        <strain evidence="2 3">CGMCC 1.12125</strain>
    </source>
</reference>
<gene>
    <name evidence="2" type="ORF">ACFR9U_03605</name>
</gene>
<dbReference type="EMBL" id="JBHUDJ010000001">
    <property type="protein sequence ID" value="MFD1586055.1"/>
    <property type="molecule type" value="Genomic_DNA"/>
</dbReference>
<accession>A0ABD6C7N9</accession>
<proteinExistence type="predicted"/>
<protein>
    <submittedName>
        <fullName evidence="2">Uncharacterized protein</fullName>
    </submittedName>
</protein>